<dbReference type="EMBL" id="JACHBL010000001">
    <property type="protein sequence ID" value="MBB5598791.1"/>
    <property type="molecule type" value="Genomic_DNA"/>
</dbReference>
<evidence type="ECO:0000313" key="2">
    <source>
        <dbReference type="Proteomes" id="UP000523863"/>
    </source>
</evidence>
<reference evidence="1 2" key="1">
    <citation type="submission" date="2020-08" db="EMBL/GenBank/DDBJ databases">
        <title>Sequencing the genomes of 1000 actinobacteria strains.</title>
        <authorList>
            <person name="Klenk H.-P."/>
        </authorList>
    </citation>
    <scope>NUCLEOTIDE SEQUENCE [LARGE SCALE GENOMIC DNA]</scope>
    <source>
        <strain evidence="1 2">DSM 23694</strain>
    </source>
</reference>
<organism evidence="1 2">
    <name type="scientific">Neomicrococcus lactis</name>
    <dbReference type="NCBI Taxonomy" id="732241"/>
    <lineage>
        <taxon>Bacteria</taxon>
        <taxon>Bacillati</taxon>
        <taxon>Actinomycetota</taxon>
        <taxon>Actinomycetes</taxon>
        <taxon>Micrococcales</taxon>
        <taxon>Micrococcaceae</taxon>
        <taxon>Neomicrococcus</taxon>
    </lineage>
</organism>
<keyword evidence="2" id="KW-1185">Reference proteome</keyword>
<comment type="caution">
    <text evidence="1">The sequence shown here is derived from an EMBL/GenBank/DDBJ whole genome shotgun (WGS) entry which is preliminary data.</text>
</comment>
<dbReference type="Pfam" id="PF03995">
    <property type="entry name" value="Inhibitor_I36"/>
    <property type="match status" value="1"/>
</dbReference>
<dbReference type="Proteomes" id="UP000523863">
    <property type="component" value="Unassembled WGS sequence"/>
</dbReference>
<gene>
    <name evidence="1" type="ORF">BKA12_001871</name>
</gene>
<proteinExistence type="predicted"/>
<dbReference type="AlphaFoldDB" id="A0A7W9DC51"/>
<sequence>MVPSTASAAIGQCSAGYMCSCEDASYSGGFVQGNSVGQYPSAMHDRASSLYNNASRAGTYYSDAYYTGMTIRLNSGQVWDNLYWNTLINDKIDSHRRD</sequence>
<dbReference type="Gene3D" id="2.60.20.10">
    <property type="entry name" value="Crystallins"/>
    <property type="match status" value="1"/>
</dbReference>
<protein>
    <submittedName>
        <fullName evidence="1">Uncharacterized protein</fullName>
    </submittedName>
</protein>
<accession>A0A7W9DC51</accession>
<name>A0A7W9DC51_9MICC</name>
<evidence type="ECO:0000313" key="1">
    <source>
        <dbReference type="EMBL" id="MBB5598791.1"/>
    </source>
</evidence>